<name>A0A124E834_MYCTH</name>
<organism evidence="1 2">
    <name type="scientific">Mycolicibacterium thermoresistibile</name>
    <name type="common">Mycobacterium thermoresistibile</name>
    <dbReference type="NCBI Taxonomy" id="1797"/>
    <lineage>
        <taxon>Bacteria</taxon>
        <taxon>Bacillati</taxon>
        <taxon>Actinomycetota</taxon>
        <taxon>Actinomycetes</taxon>
        <taxon>Mycobacteriales</taxon>
        <taxon>Mycobacteriaceae</taxon>
        <taxon>Mycolicibacterium</taxon>
    </lineage>
</organism>
<protein>
    <submittedName>
        <fullName evidence="1">Pyridoxamine 5'-phosphate oxidase-like protein</fullName>
    </submittedName>
</protein>
<dbReference type="OrthoDB" id="7062584at2"/>
<dbReference type="STRING" id="1797.RMCT_1440"/>
<reference evidence="2" key="2">
    <citation type="submission" date="2016-02" db="EMBL/GenBank/DDBJ databases">
        <title>Draft genome sequence of five rapidly growing Mycobacterium species.</title>
        <authorList>
            <person name="Katahira K."/>
            <person name="Gotou Y."/>
            <person name="Iida K."/>
            <person name="Ogura Y."/>
            <person name="Hayashi T."/>
        </authorList>
    </citation>
    <scope>NUCLEOTIDE SEQUENCE [LARGE SCALE GENOMIC DNA]</scope>
    <source>
        <strain evidence="2">JCM6362</strain>
    </source>
</reference>
<proteinExistence type="predicted"/>
<evidence type="ECO:0000313" key="1">
    <source>
        <dbReference type="EMBL" id="GAT14470.1"/>
    </source>
</evidence>
<comment type="caution">
    <text evidence="1">The sequence shown here is derived from an EMBL/GenBank/DDBJ whole genome shotgun (WGS) entry which is preliminary data.</text>
</comment>
<gene>
    <name evidence="1" type="ORF">RMCT_1440</name>
</gene>
<evidence type="ECO:0000313" key="2">
    <source>
        <dbReference type="Proteomes" id="UP000069654"/>
    </source>
</evidence>
<dbReference type="Gene3D" id="2.30.110.10">
    <property type="entry name" value="Electron Transport, Fmn-binding Protein, Chain A"/>
    <property type="match status" value="1"/>
</dbReference>
<dbReference type="AlphaFoldDB" id="A0A124E834"/>
<dbReference type="SUPFAM" id="SSF50475">
    <property type="entry name" value="FMN-binding split barrel"/>
    <property type="match status" value="1"/>
</dbReference>
<dbReference type="InterPro" id="IPR024747">
    <property type="entry name" value="Pyridox_Oxase-rel"/>
</dbReference>
<accession>A0A124E834</accession>
<dbReference type="RefSeq" id="WP_040546094.1">
    <property type="nucleotide sequence ID" value="NZ_BCTB01000009.1"/>
</dbReference>
<dbReference type="Pfam" id="PF12900">
    <property type="entry name" value="Pyridox_ox_2"/>
    <property type="match status" value="1"/>
</dbReference>
<dbReference type="EMBL" id="BCTB01000009">
    <property type="protein sequence ID" value="GAT14470.1"/>
    <property type="molecule type" value="Genomic_DNA"/>
</dbReference>
<dbReference type="InterPro" id="IPR012349">
    <property type="entry name" value="Split_barrel_FMN-bd"/>
</dbReference>
<reference evidence="1 2" key="1">
    <citation type="journal article" date="2016" name="Genome Announc.">
        <title>Draft Genome Sequences of Five Rapidly Growing Mycobacterium Species, M. thermoresistibile, M. fortuitum subsp. acetamidolyticum, M. canariasense, M. brisbanense, and M. novocastrense.</title>
        <authorList>
            <person name="Katahira K."/>
            <person name="Ogura Y."/>
            <person name="Gotoh Y."/>
            <person name="Hayashi T."/>
        </authorList>
    </citation>
    <scope>NUCLEOTIDE SEQUENCE [LARGE SCALE GENOMIC DNA]</scope>
    <source>
        <strain evidence="1 2">JCM6362</strain>
    </source>
</reference>
<dbReference type="Proteomes" id="UP000069654">
    <property type="component" value="Unassembled WGS sequence"/>
</dbReference>
<sequence length="142" mass="15772">MTCEDVTLLSETECWELLAGRAVGRLVTCVDDEPHIFPVNYAVQRRTILFRTGEGAKLISVGINKQVAFEADDYGFDECGHGAAWSVVVEGVARTLHTPDQIALAEQAQVLPWTAGRKDHYVRIFPTRVTGRRFTLNRPEGA</sequence>